<evidence type="ECO:0000256" key="4">
    <source>
        <dbReference type="ARBA" id="ARBA00023004"/>
    </source>
</evidence>
<keyword evidence="5" id="KW-0411">Iron-sulfur</keyword>
<keyword evidence="7" id="KW-1185">Reference proteome</keyword>
<evidence type="ECO:0000256" key="5">
    <source>
        <dbReference type="ARBA" id="ARBA00023014"/>
    </source>
</evidence>
<name>A0A6I6ABF5_9PLAN</name>
<dbReference type="Proteomes" id="UP000427281">
    <property type="component" value="Chromosome"/>
</dbReference>
<evidence type="ECO:0000313" key="7">
    <source>
        <dbReference type="Proteomes" id="UP000427281"/>
    </source>
</evidence>
<dbReference type="KEGG" id="gim:F1728_06745"/>
<dbReference type="GO" id="GO:0051539">
    <property type="term" value="F:4 iron, 4 sulfur cluster binding"/>
    <property type="evidence" value="ECO:0007669"/>
    <property type="project" value="UniProtKB-KW"/>
</dbReference>
<dbReference type="PANTHER" id="PTHR43498">
    <property type="entry name" value="FERREDOXIN:COB-COM HETERODISULFIDE REDUCTASE SUBUNIT A"/>
    <property type="match status" value="1"/>
</dbReference>
<dbReference type="InterPro" id="IPR036188">
    <property type="entry name" value="FAD/NAD-bd_sf"/>
</dbReference>
<dbReference type="InterPro" id="IPR039650">
    <property type="entry name" value="HdrA-like"/>
</dbReference>
<dbReference type="Pfam" id="PF12831">
    <property type="entry name" value="FAD_oxidored"/>
    <property type="match status" value="1"/>
</dbReference>
<accession>A0A6I6ABF5</accession>
<dbReference type="AlphaFoldDB" id="A0A6I6ABF5"/>
<dbReference type="EMBL" id="CP043930">
    <property type="protein sequence ID" value="QGQ22391.1"/>
    <property type="molecule type" value="Genomic_DNA"/>
</dbReference>
<evidence type="ECO:0000256" key="2">
    <source>
        <dbReference type="ARBA" id="ARBA00022723"/>
    </source>
</evidence>
<organism evidence="6 7">
    <name type="scientific">Gimesia benthica</name>
    <dbReference type="NCBI Taxonomy" id="2608982"/>
    <lineage>
        <taxon>Bacteria</taxon>
        <taxon>Pseudomonadati</taxon>
        <taxon>Planctomycetota</taxon>
        <taxon>Planctomycetia</taxon>
        <taxon>Planctomycetales</taxon>
        <taxon>Planctomycetaceae</taxon>
        <taxon>Gimesia</taxon>
    </lineage>
</organism>
<sequence length="458" mass="49340">MSQSSDSITQTWEIPLRETVDVAVIGGGSAGVAAATAAARNGASTVLVERYGFLGGTSTAGMVGPFMTSYTPDGKRQLVAGVFQEVIDKMVQMGGAVDPSTTEAGSAWASFIDLGHANVTPFSVEALKMAALEMVCEAGARIRFHTSFVDVVMRDQQIDGIVILDKAGLGLLRAGTVIDTSGDGDIAAKAGAPFEVGRKADGKMMPVTLFLTIGNVEDERVIAWMKEHEVLHPGERLFECIVKQARESGDWTLEREFLNIYREPTPGQWRVNTTRVQNVDGTNPDDLSRAEIDSRRQAWELIRFFRSHCPGLENAQLLATGTQVGVRETRHILGDYVLNGADVLEGRKFDDSIAQCSYPIDIHDPQGPRGRLEGIHADHYEIPYRCLVPRDVENLLVAGRPISADHEGAASARVIPPCYATGQAAGTAASLAIKQGVAPRDVDIDQLRTTLSEQGAIV</sequence>
<dbReference type="SUPFAM" id="SSF51905">
    <property type="entry name" value="FAD/NAD(P)-binding domain"/>
    <property type="match status" value="1"/>
</dbReference>
<dbReference type="GO" id="GO:0046872">
    <property type="term" value="F:metal ion binding"/>
    <property type="evidence" value="ECO:0007669"/>
    <property type="project" value="UniProtKB-KW"/>
</dbReference>
<evidence type="ECO:0000256" key="1">
    <source>
        <dbReference type="ARBA" id="ARBA00022485"/>
    </source>
</evidence>
<keyword evidence="1" id="KW-0004">4Fe-4S</keyword>
<keyword evidence="2" id="KW-0479">Metal-binding</keyword>
<keyword evidence="3" id="KW-0560">Oxidoreductase</keyword>
<gene>
    <name evidence="6" type="ORF">F1728_06745</name>
</gene>
<dbReference type="GO" id="GO:0016491">
    <property type="term" value="F:oxidoreductase activity"/>
    <property type="evidence" value="ECO:0007669"/>
    <property type="project" value="UniProtKB-KW"/>
</dbReference>
<dbReference type="RefSeq" id="WP_155363472.1">
    <property type="nucleotide sequence ID" value="NZ_CP043930.1"/>
</dbReference>
<reference evidence="6 7" key="1">
    <citation type="submission" date="2019-09" db="EMBL/GenBank/DDBJ databases">
        <title>Gimesia benthica sp. nov., a novel bacterium isolated from deep-sea water of the Northwest Indian Ocean.</title>
        <authorList>
            <person name="Dai X."/>
        </authorList>
    </citation>
    <scope>NUCLEOTIDE SEQUENCE [LARGE SCALE GENOMIC DNA]</scope>
    <source>
        <strain evidence="6 7">E7</strain>
    </source>
</reference>
<proteinExistence type="predicted"/>
<dbReference type="PANTHER" id="PTHR43498:SF1">
    <property type="entry name" value="COB--COM HETERODISULFIDE REDUCTASE IRON-SULFUR SUBUNIT A"/>
    <property type="match status" value="1"/>
</dbReference>
<protein>
    <submittedName>
        <fullName evidence="6">FAD-dependent oxidoreductase</fullName>
    </submittedName>
</protein>
<evidence type="ECO:0000256" key="3">
    <source>
        <dbReference type="ARBA" id="ARBA00023002"/>
    </source>
</evidence>
<evidence type="ECO:0000313" key="6">
    <source>
        <dbReference type="EMBL" id="QGQ22391.1"/>
    </source>
</evidence>
<dbReference type="Gene3D" id="3.50.50.60">
    <property type="entry name" value="FAD/NAD(P)-binding domain"/>
    <property type="match status" value="1"/>
</dbReference>
<keyword evidence="4" id="KW-0408">Iron</keyword>